<dbReference type="AlphaFoldDB" id="A2EAP9"/>
<dbReference type="Pfam" id="PF00566">
    <property type="entry name" value="RabGAP-TBC"/>
    <property type="match status" value="1"/>
</dbReference>
<dbReference type="GO" id="GO:0005737">
    <property type="term" value="C:cytoplasm"/>
    <property type="evidence" value="ECO:0000318"/>
    <property type="project" value="GO_Central"/>
</dbReference>
<dbReference type="Proteomes" id="UP000001542">
    <property type="component" value="Unassembled WGS sequence"/>
</dbReference>
<dbReference type="STRING" id="5722.A2EAP9"/>
<gene>
    <name evidence="2" type="ORF">TVAG_046740</name>
</gene>
<dbReference type="SMART" id="SM00164">
    <property type="entry name" value="TBC"/>
    <property type="match status" value="1"/>
</dbReference>
<proteinExistence type="predicted"/>
<dbReference type="EMBL" id="DS113341">
    <property type="protein sequence ID" value="EAY10252.1"/>
    <property type="molecule type" value="Genomic_DNA"/>
</dbReference>
<dbReference type="OrthoDB" id="10263206at2759"/>
<dbReference type="VEuPathDB" id="TrichDB:TVAGG3_0958470"/>
<dbReference type="PANTHER" id="PTHR22957">
    <property type="entry name" value="TBC1 DOMAIN FAMILY MEMBER GTPASE-ACTIVATING PROTEIN"/>
    <property type="match status" value="1"/>
</dbReference>
<evidence type="ECO:0000313" key="3">
    <source>
        <dbReference type="Proteomes" id="UP000001542"/>
    </source>
</evidence>
<dbReference type="InterPro" id="IPR000195">
    <property type="entry name" value="Rab-GAP-TBC_dom"/>
</dbReference>
<protein>
    <submittedName>
        <fullName evidence="2">TBC1 domain protein, putative</fullName>
    </submittedName>
</protein>
<organism evidence="2 3">
    <name type="scientific">Trichomonas vaginalis (strain ATCC PRA-98 / G3)</name>
    <dbReference type="NCBI Taxonomy" id="412133"/>
    <lineage>
        <taxon>Eukaryota</taxon>
        <taxon>Metamonada</taxon>
        <taxon>Parabasalia</taxon>
        <taxon>Trichomonadida</taxon>
        <taxon>Trichomonadidae</taxon>
        <taxon>Trichomonas</taxon>
    </lineage>
</organism>
<evidence type="ECO:0000259" key="1">
    <source>
        <dbReference type="PROSITE" id="PS50086"/>
    </source>
</evidence>
<dbReference type="SUPFAM" id="SSF47923">
    <property type="entry name" value="Ypt/Rab-GAP domain of gyp1p"/>
    <property type="match status" value="2"/>
</dbReference>
<dbReference type="InterPro" id="IPR035969">
    <property type="entry name" value="Rab-GAP_TBC_sf"/>
</dbReference>
<accession>A2EAP9</accession>
<dbReference type="GO" id="GO:0006886">
    <property type="term" value="P:intracellular protein transport"/>
    <property type="evidence" value="ECO:0000318"/>
    <property type="project" value="GO_Central"/>
</dbReference>
<dbReference type="RefSeq" id="XP_001322475.1">
    <property type="nucleotide sequence ID" value="XM_001322440.1"/>
</dbReference>
<reference evidence="2" key="2">
    <citation type="journal article" date="2007" name="Science">
        <title>Draft genome sequence of the sexually transmitted pathogen Trichomonas vaginalis.</title>
        <authorList>
            <person name="Carlton J.M."/>
            <person name="Hirt R.P."/>
            <person name="Silva J.C."/>
            <person name="Delcher A.L."/>
            <person name="Schatz M."/>
            <person name="Zhao Q."/>
            <person name="Wortman J.R."/>
            <person name="Bidwell S.L."/>
            <person name="Alsmark U.C.M."/>
            <person name="Besteiro S."/>
            <person name="Sicheritz-Ponten T."/>
            <person name="Noel C.J."/>
            <person name="Dacks J.B."/>
            <person name="Foster P.G."/>
            <person name="Simillion C."/>
            <person name="Van de Peer Y."/>
            <person name="Miranda-Saavedra D."/>
            <person name="Barton G.J."/>
            <person name="Westrop G.D."/>
            <person name="Mueller S."/>
            <person name="Dessi D."/>
            <person name="Fiori P.L."/>
            <person name="Ren Q."/>
            <person name="Paulsen I."/>
            <person name="Zhang H."/>
            <person name="Bastida-Corcuera F.D."/>
            <person name="Simoes-Barbosa A."/>
            <person name="Brown M.T."/>
            <person name="Hayes R.D."/>
            <person name="Mukherjee M."/>
            <person name="Okumura C.Y."/>
            <person name="Schneider R."/>
            <person name="Smith A.J."/>
            <person name="Vanacova S."/>
            <person name="Villalvazo M."/>
            <person name="Haas B.J."/>
            <person name="Pertea M."/>
            <person name="Feldblyum T.V."/>
            <person name="Utterback T.R."/>
            <person name="Shu C.L."/>
            <person name="Osoegawa K."/>
            <person name="de Jong P.J."/>
            <person name="Hrdy I."/>
            <person name="Horvathova L."/>
            <person name="Zubacova Z."/>
            <person name="Dolezal P."/>
            <person name="Malik S.B."/>
            <person name="Logsdon J.M. Jr."/>
            <person name="Henze K."/>
            <person name="Gupta A."/>
            <person name="Wang C.C."/>
            <person name="Dunne R.L."/>
            <person name="Upcroft J.A."/>
            <person name="Upcroft P."/>
            <person name="White O."/>
            <person name="Salzberg S.L."/>
            <person name="Tang P."/>
            <person name="Chiu C.-H."/>
            <person name="Lee Y.-S."/>
            <person name="Embley T.M."/>
            <person name="Coombs G.H."/>
            <person name="Mottram J.C."/>
            <person name="Tachezy J."/>
            <person name="Fraser-Liggett C.M."/>
            <person name="Johnson P.J."/>
        </authorList>
    </citation>
    <scope>NUCLEOTIDE SEQUENCE [LARGE SCALE GENOMIC DNA]</scope>
    <source>
        <strain evidence="2">G3</strain>
    </source>
</reference>
<dbReference type="SMR" id="A2EAP9"/>
<dbReference type="FunCoup" id="A2EAP9">
    <property type="interactions" value="76"/>
</dbReference>
<sequence>MTKPLQFRILPLVQPTGDKGKADEPKIRALCAEGLSECPPEDRCIAWLVLLGVYPSDPLTWKEVRDDLFKTYRDFCDLFGVADWHTKHFKANVQKKALEVKDCSKMHVIHNDIVRTGRHIFFLPPGEVVEPYETACLAPFAEHMRRLERILYIFSECNRTLSYMQGFNELLPVLYYVNYQAPQLFDDDPLMIEAISFACLQQLLTTTEINVLYTTQDQSSLILHKMQVFQDILKKHSPESFETLQKLNIQPLLYSFRWFNLLFAQEYELPVLLIIWDTLLAHHDNLLEYAFYFGVASIMSKSDFLDVHDFAKTLTNLQNLKVSNVFVTIKRAKEMYQEDHKTVNFFEKMKNFIFV</sequence>
<dbReference type="Gene3D" id="1.10.8.270">
    <property type="entry name" value="putative rabgap domain of human tbc1 domain family member 14 like domains"/>
    <property type="match status" value="1"/>
</dbReference>
<dbReference type="InParanoid" id="A2EAP9"/>
<dbReference type="Gene3D" id="1.10.472.80">
    <property type="entry name" value="Ypt/Rab-GAP domain of gyp1p, domain 3"/>
    <property type="match status" value="1"/>
</dbReference>
<dbReference type="VEuPathDB" id="TrichDB:TVAG_046740"/>
<dbReference type="FunFam" id="1.10.472.80:FF:000048">
    <property type="entry name" value="TBC domain containing protein"/>
    <property type="match status" value="1"/>
</dbReference>
<reference evidence="2" key="1">
    <citation type="submission" date="2006-10" db="EMBL/GenBank/DDBJ databases">
        <authorList>
            <person name="Amadeo P."/>
            <person name="Zhao Q."/>
            <person name="Wortman J."/>
            <person name="Fraser-Liggett C."/>
            <person name="Carlton J."/>
        </authorList>
    </citation>
    <scope>NUCLEOTIDE SEQUENCE</scope>
    <source>
        <strain evidence="2">G3</strain>
    </source>
</reference>
<dbReference type="FunFam" id="1.10.8.270:FF:000055">
    <property type="entry name" value="TBC1 domain protein, putative"/>
    <property type="match status" value="1"/>
</dbReference>
<name>A2EAP9_TRIV3</name>
<dbReference type="GO" id="GO:0005096">
    <property type="term" value="F:GTPase activator activity"/>
    <property type="evidence" value="ECO:0000318"/>
    <property type="project" value="GO_Central"/>
</dbReference>
<dbReference type="eggNOG" id="KOG4567">
    <property type="taxonomic scope" value="Eukaryota"/>
</dbReference>
<feature type="domain" description="Rab-GAP TBC" evidence="1">
    <location>
        <begin position="37"/>
        <end position="283"/>
    </location>
</feature>
<dbReference type="PROSITE" id="PS50086">
    <property type="entry name" value="TBC_RABGAP"/>
    <property type="match status" value="1"/>
</dbReference>
<dbReference type="PANTHER" id="PTHR22957:SF27">
    <property type="entry name" value="TBC1 DOMAIN FAMILY MEMBER 13"/>
    <property type="match status" value="1"/>
</dbReference>
<dbReference type="KEGG" id="tva:4768185"/>
<evidence type="ECO:0000313" key="2">
    <source>
        <dbReference type="EMBL" id="EAY10252.1"/>
    </source>
</evidence>
<keyword evidence="3" id="KW-1185">Reference proteome</keyword>